<sequence length="364" mass="39387">MANKQPEGAMERTAAETGPPTLKTIAYMTGYSVTAVSRALRDAPDIGAEAKERVRLVAKQIGYRPNRAGVRLRTGKTNVISLVLNTEEEIMSLTSEMVFGISEALRDTPYHLVITPYSHENDPMDPVRYVVETGSADGIILSRTELHDRRIQYLSERGMPFATHGRTDMGIDHPWHDFDNERFAHAAVASVASKGATRLTLIAPPANLTYARHMKAGFAAGLREFGLEEIASGNVTVDDSLDTIQAQVYELMCSPRRPDSFVCGSGSAAIATATGIEQAGLAVGTDIQLVSKEHTSILKRFRPGIEIFMEDVKLAGRDLATCVMRSIEGVPAKDLQFLSYPNAGSTGDSPSGEYHAATRTAAST</sequence>
<protein>
    <submittedName>
        <fullName evidence="6">LacI family DNA-binding transcriptional regulator</fullName>
    </submittedName>
</protein>
<organism evidence="6 7">
    <name type="scientific">Oricola cellulosilytica</name>
    <dbReference type="NCBI Taxonomy" id="1429082"/>
    <lineage>
        <taxon>Bacteria</taxon>
        <taxon>Pseudomonadati</taxon>
        <taxon>Pseudomonadota</taxon>
        <taxon>Alphaproteobacteria</taxon>
        <taxon>Hyphomicrobiales</taxon>
        <taxon>Ahrensiaceae</taxon>
        <taxon>Oricola</taxon>
    </lineage>
</organism>
<keyword evidence="1" id="KW-0805">Transcription regulation</keyword>
<dbReference type="SMART" id="SM00354">
    <property type="entry name" value="HTH_LACI"/>
    <property type="match status" value="1"/>
</dbReference>
<dbReference type="GO" id="GO:0003700">
    <property type="term" value="F:DNA-binding transcription factor activity"/>
    <property type="evidence" value="ECO:0007669"/>
    <property type="project" value="TreeGrafter"/>
</dbReference>
<dbReference type="SUPFAM" id="SSF53822">
    <property type="entry name" value="Periplasmic binding protein-like I"/>
    <property type="match status" value="1"/>
</dbReference>
<dbReference type="Gene3D" id="3.40.50.2300">
    <property type="match status" value="2"/>
</dbReference>
<keyword evidence="3" id="KW-0804">Transcription</keyword>
<evidence type="ECO:0000256" key="4">
    <source>
        <dbReference type="SAM" id="MobiDB-lite"/>
    </source>
</evidence>
<name>A0A4R0PE99_9HYPH</name>
<dbReference type="Pfam" id="PF00356">
    <property type="entry name" value="LacI"/>
    <property type="match status" value="1"/>
</dbReference>
<evidence type="ECO:0000256" key="2">
    <source>
        <dbReference type="ARBA" id="ARBA00023125"/>
    </source>
</evidence>
<dbReference type="PANTHER" id="PTHR30146:SF109">
    <property type="entry name" value="HTH-TYPE TRANSCRIPTIONAL REGULATOR GALS"/>
    <property type="match status" value="1"/>
</dbReference>
<dbReference type="RefSeq" id="WP_131565970.1">
    <property type="nucleotide sequence ID" value="NZ_JAINFK010000003.1"/>
</dbReference>
<dbReference type="InterPro" id="IPR001761">
    <property type="entry name" value="Peripla_BP/Lac1_sug-bd_dom"/>
</dbReference>
<dbReference type="InterPro" id="IPR010982">
    <property type="entry name" value="Lambda_DNA-bd_dom_sf"/>
</dbReference>
<dbReference type="Gene3D" id="1.10.260.40">
    <property type="entry name" value="lambda repressor-like DNA-binding domains"/>
    <property type="match status" value="1"/>
</dbReference>
<proteinExistence type="predicted"/>
<evidence type="ECO:0000259" key="5">
    <source>
        <dbReference type="PROSITE" id="PS50932"/>
    </source>
</evidence>
<dbReference type="SUPFAM" id="SSF47413">
    <property type="entry name" value="lambda repressor-like DNA-binding domains"/>
    <property type="match status" value="1"/>
</dbReference>
<dbReference type="InterPro" id="IPR028082">
    <property type="entry name" value="Peripla_BP_I"/>
</dbReference>
<comment type="caution">
    <text evidence="6">The sequence shown here is derived from an EMBL/GenBank/DDBJ whole genome shotgun (WGS) entry which is preliminary data.</text>
</comment>
<evidence type="ECO:0000313" key="7">
    <source>
        <dbReference type="Proteomes" id="UP000291301"/>
    </source>
</evidence>
<dbReference type="PANTHER" id="PTHR30146">
    <property type="entry name" value="LACI-RELATED TRANSCRIPTIONAL REPRESSOR"/>
    <property type="match status" value="1"/>
</dbReference>
<dbReference type="OrthoDB" id="7325754at2"/>
<dbReference type="InterPro" id="IPR000843">
    <property type="entry name" value="HTH_LacI"/>
</dbReference>
<evidence type="ECO:0000256" key="1">
    <source>
        <dbReference type="ARBA" id="ARBA00023015"/>
    </source>
</evidence>
<dbReference type="CDD" id="cd20009">
    <property type="entry name" value="PBP1_RafR-like"/>
    <property type="match status" value="1"/>
</dbReference>
<dbReference type="Pfam" id="PF00532">
    <property type="entry name" value="Peripla_BP_1"/>
    <property type="match status" value="1"/>
</dbReference>
<gene>
    <name evidence="6" type="ORF">E0D97_04685</name>
</gene>
<keyword evidence="7" id="KW-1185">Reference proteome</keyword>
<dbReference type="EMBL" id="SJST01000002">
    <property type="protein sequence ID" value="TCD14859.1"/>
    <property type="molecule type" value="Genomic_DNA"/>
</dbReference>
<reference evidence="6 7" key="1">
    <citation type="journal article" date="2015" name="Antonie Van Leeuwenhoek">
        <title>Oricola cellulosilytica gen. nov., sp. nov., a cellulose-degrading bacterium of the family Phyllobacteriaceae isolated from surface seashore water, and emended descriptions of Mesorhizobium loti and Phyllobacterium myrsinacearum.</title>
        <authorList>
            <person name="Hameed A."/>
            <person name="Shahina M."/>
            <person name="Lai W.A."/>
            <person name="Lin S.Y."/>
            <person name="Young L.S."/>
            <person name="Liu Y.C."/>
            <person name="Hsu Y.H."/>
            <person name="Young C.C."/>
        </authorList>
    </citation>
    <scope>NUCLEOTIDE SEQUENCE [LARGE SCALE GENOMIC DNA]</scope>
    <source>
        <strain evidence="6 7">KCTC 52183</strain>
    </source>
</reference>
<keyword evidence="2 6" id="KW-0238">DNA-binding</keyword>
<evidence type="ECO:0000256" key="3">
    <source>
        <dbReference type="ARBA" id="ARBA00023163"/>
    </source>
</evidence>
<feature type="region of interest" description="Disordered" evidence="4">
    <location>
        <begin position="344"/>
        <end position="364"/>
    </location>
</feature>
<dbReference type="GO" id="GO:0000976">
    <property type="term" value="F:transcription cis-regulatory region binding"/>
    <property type="evidence" value="ECO:0007669"/>
    <property type="project" value="TreeGrafter"/>
</dbReference>
<dbReference type="PROSITE" id="PS50932">
    <property type="entry name" value="HTH_LACI_2"/>
    <property type="match status" value="1"/>
</dbReference>
<accession>A0A4R0PE99</accession>
<dbReference type="Proteomes" id="UP000291301">
    <property type="component" value="Unassembled WGS sequence"/>
</dbReference>
<dbReference type="AlphaFoldDB" id="A0A4R0PE99"/>
<evidence type="ECO:0000313" key="6">
    <source>
        <dbReference type="EMBL" id="TCD14859.1"/>
    </source>
</evidence>
<feature type="domain" description="HTH lacI-type" evidence="5">
    <location>
        <begin position="20"/>
        <end position="74"/>
    </location>
</feature>
<dbReference type="CDD" id="cd01392">
    <property type="entry name" value="HTH_LacI"/>
    <property type="match status" value="1"/>
</dbReference>